<gene>
    <name evidence="3" type="ORF">NP075_08740</name>
</gene>
<dbReference type="Proteomes" id="UP001317322">
    <property type="component" value="Chromosome"/>
</dbReference>
<dbReference type="InterPro" id="IPR002563">
    <property type="entry name" value="Flavin_Rdtase-like_dom"/>
</dbReference>
<dbReference type="RefSeq" id="WP_227562818.1">
    <property type="nucleotide sequence ID" value="NZ_CP101989.1"/>
</dbReference>
<feature type="domain" description="Flavin reductase like" evidence="2">
    <location>
        <begin position="15"/>
        <end position="163"/>
    </location>
</feature>
<keyword evidence="1" id="KW-0560">Oxidoreductase</keyword>
<protein>
    <submittedName>
        <fullName evidence="3">Flavin reductase family protein</fullName>
    </submittedName>
</protein>
<dbReference type="InterPro" id="IPR050268">
    <property type="entry name" value="NADH-dep_flavin_reductase"/>
</dbReference>
<reference evidence="3 4" key="1">
    <citation type="submission" date="2022-07" db="EMBL/GenBank/DDBJ databases">
        <title>Novel species in genus cellulomonas.</title>
        <authorList>
            <person name="Ye L."/>
        </authorList>
    </citation>
    <scope>NUCLEOTIDE SEQUENCE [LARGE SCALE GENOMIC DNA]</scope>
    <source>
        <strain evidence="4">zg-Y908</strain>
    </source>
</reference>
<dbReference type="Pfam" id="PF01613">
    <property type="entry name" value="Flavin_Reduct"/>
    <property type="match status" value="1"/>
</dbReference>
<dbReference type="Gene3D" id="2.30.110.10">
    <property type="entry name" value="Electron Transport, Fmn-binding Protein, Chain A"/>
    <property type="match status" value="1"/>
</dbReference>
<evidence type="ECO:0000313" key="4">
    <source>
        <dbReference type="Proteomes" id="UP001317322"/>
    </source>
</evidence>
<evidence type="ECO:0000259" key="2">
    <source>
        <dbReference type="SMART" id="SM00903"/>
    </source>
</evidence>
<accession>A0ABY5K8H9</accession>
<name>A0ABY5K8H9_9CELL</name>
<dbReference type="SUPFAM" id="SSF50475">
    <property type="entry name" value="FMN-binding split barrel"/>
    <property type="match status" value="1"/>
</dbReference>
<dbReference type="PANTHER" id="PTHR30466">
    <property type="entry name" value="FLAVIN REDUCTASE"/>
    <property type="match status" value="1"/>
</dbReference>
<proteinExistence type="predicted"/>
<keyword evidence="4" id="KW-1185">Reference proteome</keyword>
<evidence type="ECO:0000313" key="3">
    <source>
        <dbReference type="EMBL" id="UUI66767.1"/>
    </source>
</evidence>
<evidence type="ECO:0000256" key="1">
    <source>
        <dbReference type="ARBA" id="ARBA00023002"/>
    </source>
</evidence>
<dbReference type="EMBL" id="CP101989">
    <property type="protein sequence ID" value="UUI66767.1"/>
    <property type="molecule type" value="Genomic_DNA"/>
</dbReference>
<dbReference type="SMART" id="SM00903">
    <property type="entry name" value="Flavin_Reduct"/>
    <property type="match status" value="1"/>
</dbReference>
<dbReference type="PANTHER" id="PTHR30466:SF1">
    <property type="entry name" value="FMN REDUCTASE (NADH) RUTF"/>
    <property type="match status" value="1"/>
</dbReference>
<sequence length="172" mass="18048">MTPDDVDVRRFRTIAGRFGTGVGVATTCVDGVPVGMTVNSFTTVSLEPRLVLVCLAEGSRLLRAVRRSGYFAVTVLADDQRALAVRFAARERPSGCEAFRGVDSVTEPITGCPVLSGGVAFFACAVHRLWPAGDHSVLVGEVTSAGELLAAAPLLFVDGHYRVLADPDGGAE</sequence>
<organism evidence="3 4">
    <name type="scientific">Cellulomonas wangsupingiae</name>
    <dbReference type="NCBI Taxonomy" id="2968085"/>
    <lineage>
        <taxon>Bacteria</taxon>
        <taxon>Bacillati</taxon>
        <taxon>Actinomycetota</taxon>
        <taxon>Actinomycetes</taxon>
        <taxon>Micrococcales</taxon>
        <taxon>Cellulomonadaceae</taxon>
        <taxon>Cellulomonas</taxon>
    </lineage>
</organism>
<dbReference type="InterPro" id="IPR012349">
    <property type="entry name" value="Split_barrel_FMN-bd"/>
</dbReference>